<dbReference type="SUPFAM" id="SSF143990">
    <property type="entry name" value="YbiA-like"/>
    <property type="match status" value="1"/>
</dbReference>
<evidence type="ECO:0000313" key="7">
    <source>
        <dbReference type="EMBL" id="KAK9868118.1"/>
    </source>
</evidence>
<proteinExistence type="predicted"/>
<evidence type="ECO:0000259" key="6">
    <source>
        <dbReference type="Pfam" id="PF08719"/>
    </source>
</evidence>
<evidence type="ECO:0000256" key="4">
    <source>
        <dbReference type="SAM" id="MobiDB-lite"/>
    </source>
</evidence>
<comment type="pathway">
    <text evidence="1">Cofactor biosynthesis; riboflavin biosynthesis.</text>
</comment>
<keyword evidence="2" id="KW-0521">NADP</keyword>
<dbReference type="EMBL" id="JALJOV010000044">
    <property type="protein sequence ID" value="KAK9868118.1"/>
    <property type="molecule type" value="Genomic_DNA"/>
</dbReference>
<dbReference type="InterPro" id="IPR037238">
    <property type="entry name" value="YbiA-like_sf"/>
</dbReference>
<dbReference type="Gene3D" id="1.10.357.40">
    <property type="entry name" value="YbiA-like"/>
    <property type="match status" value="1"/>
</dbReference>
<dbReference type="NCBIfam" id="TIGR02464">
    <property type="entry name" value="ribofla_fusion"/>
    <property type="match status" value="1"/>
</dbReference>
<evidence type="ECO:0000256" key="1">
    <source>
        <dbReference type="ARBA" id="ARBA00005104"/>
    </source>
</evidence>
<dbReference type="CDD" id="cd15457">
    <property type="entry name" value="NADAR"/>
    <property type="match status" value="1"/>
</dbReference>
<dbReference type="Gene3D" id="3.40.430.10">
    <property type="entry name" value="Dihydrofolate Reductase, subunit A"/>
    <property type="match status" value="1"/>
</dbReference>
<dbReference type="InterPro" id="IPR002734">
    <property type="entry name" value="RibDG_C"/>
</dbReference>
<sequence length="404" mass="43701">MKGEKQLLIARVTATAAQGVEVVQFDFLTPEAVAAYCQERGFLQCLWECGGKLAAPAIAGGAIHKAMAFVAPKIIGGVKAPSPVGELGNVEMTQALLLSDTQWEAIGSDLLFTGYLPASGGLSALQRCLDQNTPVRPLAEVLDASVAGPGPDSGSSEDPQASTSGRSSQDRNGDDIDYPRTPNSSDRKVAGFYKTWDRWGALSNFSPHYIDMPHGPVQASSVPSSVSSSDSHLHHTHSQQRRRWKSIEHFYQAQKFAGVDGNEADELIEAIAAASCPEEAARQGRRAQRRRPHLVRRDWDAAKIAVMEAALHAKFTTHAGPHDLLLSTASQGNGSLEVVEISPNDFFWGRGVDGSGLNHLGRLLMNLRQLLRQQTRTTAQPIHELHLSHDASHHKTDIALQPGR</sequence>
<name>A0AAW1TFB2_9CHLO</name>
<feature type="compositionally biased region" description="Basic and acidic residues" evidence="4">
    <location>
        <begin position="168"/>
        <end position="178"/>
    </location>
</feature>
<keyword evidence="3" id="KW-0560">Oxidoreductase</keyword>
<evidence type="ECO:0000259" key="5">
    <source>
        <dbReference type="Pfam" id="PF01872"/>
    </source>
</evidence>
<evidence type="ECO:0000256" key="3">
    <source>
        <dbReference type="ARBA" id="ARBA00023002"/>
    </source>
</evidence>
<dbReference type="InterPro" id="IPR024072">
    <property type="entry name" value="DHFR-like_dom_sf"/>
</dbReference>
<feature type="compositionally biased region" description="Low complexity" evidence="4">
    <location>
        <begin position="220"/>
        <end position="230"/>
    </location>
</feature>
<gene>
    <name evidence="7" type="ORF">WJX84_006161</name>
</gene>
<feature type="region of interest" description="Disordered" evidence="4">
    <location>
        <begin position="216"/>
        <end position="241"/>
    </location>
</feature>
<feature type="domain" description="Bacterial bifunctional deaminase-reductase C-terminal" evidence="5">
    <location>
        <begin position="13"/>
        <end position="111"/>
    </location>
</feature>
<feature type="compositionally biased region" description="Polar residues" evidence="4">
    <location>
        <begin position="153"/>
        <end position="167"/>
    </location>
</feature>
<dbReference type="Proteomes" id="UP001485043">
    <property type="component" value="Unassembled WGS sequence"/>
</dbReference>
<dbReference type="InterPro" id="IPR050765">
    <property type="entry name" value="Riboflavin_Biosynth_HTPR"/>
</dbReference>
<keyword evidence="8" id="KW-1185">Reference proteome</keyword>
<dbReference type="GO" id="GO:0009231">
    <property type="term" value="P:riboflavin biosynthetic process"/>
    <property type="evidence" value="ECO:0007669"/>
    <property type="project" value="InterPro"/>
</dbReference>
<dbReference type="SUPFAM" id="SSF53597">
    <property type="entry name" value="Dihydrofolate reductase-like"/>
    <property type="match status" value="1"/>
</dbReference>
<dbReference type="PANTHER" id="PTHR38011:SF7">
    <property type="entry name" value="2,5-DIAMINO-6-RIBOSYLAMINO-4(3H)-PYRIMIDINONE 5'-PHOSPHATE REDUCTASE"/>
    <property type="match status" value="1"/>
</dbReference>
<reference evidence="7 8" key="1">
    <citation type="journal article" date="2024" name="Nat. Commun.">
        <title>Phylogenomics reveals the evolutionary origins of lichenization in chlorophyte algae.</title>
        <authorList>
            <person name="Puginier C."/>
            <person name="Libourel C."/>
            <person name="Otte J."/>
            <person name="Skaloud P."/>
            <person name="Haon M."/>
            <person name="Grisel S."/>
            <person name="Petersen M."/>
            <person name="Berrin J.G."/>
            <person name="Delaux P.M."/>
            <person name="Dal Grande F."/>
            <person name="Keller J."/>
        </authorList>
    </citation>
    <scope>NUCLEOTIDE SEQUENCE [LARGE SCALE GENOMIC DNA]</scope>
    <source>
        <strain evidence="7 8">SAG 2523</strain>
    </source>
</reference>
<protein>
    <recommendedName>
        <fullName evidence="9">Riboflavin biosynthesis intermediates N-glycosidase</fullName>
    </recommendedName>
</protein>
<evidence type="ECO:0000256" key="2">
    <source>
        <dbReference type="ARBA" id="ARBA00022857"/>
    </source>
</evidence>
<feature type="region of interest" description="Disordered" evidence="4">
    <location>
        <begin position="144"/>
        <end position="184"/>
    </location>
</feature>
<dbReference type="GO" id="GO:0008703">
    <property type="term" value="F:5-amino-6-(5-phosphoribosylamino)uracil reductase activity"/>
    <property type="evidence" value="ECO:0007669"/>
    <property type="project" value="InterPro"/>
</dbReference>
<feature type="domain" description="NADAR" evidence="6">
    <location>
        <begin position="192"/>
        <end position="372"/>
    </location>
</feature>
<organism evidence="7 8">
    <name type="scientific">Apatococcus fuscideae</name>
    <dbReference type="NCBI Taxonomy" id="2026836"/>
    <lineage>
        <taxon>Eukaryota</taxon>
        <taxon>Viridiplantae</taxon>
        <taxon>Chlorophyta</taxon>
        <taxon>core chlorophytes</taxon>
        <taxon>Trebouxiophyceae</taxon>
        <taxon>Chlorellales</taxon>
        <taxon>Chlorellaceae</taxon>
        <taxon>Apatococcus</taxon>
    </lineage>
</organism>
<dbReference type="Pfam" id="PF08719">
    <property type="entry name" value="NADAR"/>
    <property type="match status" value="1"/>
</dbReference>
<comment type="caution">
    <text evidence="7">The sequence shown here is derived from an EMBL/GenBank/DDBJ whole genome shotgun (WGS) entry which is preliminary data.</text>
</comment>
<accession>A0AAW1TFB2</accession>
<dbReference type="InterPro" id="IPR012816">
    <property type="entry name" value="NADAR"/>
</dbReference>
<dbReference type="AlphaFoldDB" id="A0AAW1TFB2"/>
<evidence type="ECO:0008006" key="9">
    <source>
        <dbReference type="Google" id="ProtNLM"/>
    </source>
</evidence>
<dbReference type="Pfam" id="PF01872">
    <property type="entry name" value="RibD_C"/>
    <property type="match status" value="1"/>
</dbReference>
<evidence type="ECO:0000313" key="8">
    <source>
        <dbReference type="Proteomes" id="UP001485043"/>
    </source>
</evidence>
<dbReference type="PANTHER" id="PTHR38011">
    <property type="entry name" value="DIHYDROFOLATE REDUCTASE FAMILY PROTEIN (AFU_ORTHOLOGUE AFUA_8G06820)"/>
    <property type="match status" value="1"/>
</dbReference>